<dbReference type="GO" id="GO:0005524">
    <property type="term" value="F:ATP binding"/>
    <property type="evidence" value="ECO:0007669"/>
    <property type="project" value="UniProtKB-KW"/>
</dbReference>
<sequence length="497" mass="56184">MSDAAVGFLLENLKQLLQENANLISSVKDEVEGLIRDLKMLKAFLKDSEEKSREYEVVKELVAHIRVLTYEVEDAIDAFVVEAAGYKAKKWLQKVFHTVDHTYRLREVALKVETARTKVNKVREDPTYGLALHGRDPGGRNMAERRFPDVEKDNVDQVNLPREHEGCIPEEFKLLRVYHIKPISSPRFPSGIDKLVHLTYVAFSGDFTTIPPAMSKLWNLQTLIVETTSRTTRTIDVKADILKMSQFRHLHTNKASKLHGLAKTSKDASSNKSVQTLATITPESCTGDVLGQTPCLKKLGIHGKLATLLEGSGSSLFDNLTKLEQLVTLKLSNDVFPDPPSESRLQGLPQWFRFPPNLERLTLADTFLDWKHMYVLGMLPELEELKLKDNAFTGESWNLLDGGFKKLKALQIWKTDLVFWKAKAEHFPSLQHVFLRDCTKLVEIPSSLGKVETLRTIKLHRTSSYAATSARKIKQQYNGLKVEIFPPDLGQGSSPGW</sequence>
<dbReference type="Proteomes" id="UP000823749">
    <property type="component" value="Chromosome 12"/>
</dbReference>
<keyword evidence="8" id="KW-1185">Reference proteome</keyword>
<keyword evidence="4" id="KW-0067">ATP-binding</keyword>
<evidence type="ECO:0000256" key="2">
    <source>
        <dbReference type="ARBA" id="ARBA00022741"/>
    </source>
</evidence>
<evidence type="ECO:0000259" key="6">
    <source>
        <dbReference type="Pfam" id="PF23598"/>
    </source>
</evidence>
<dbReference type="InterPro" id="IPR041118">
    <property type="entry name" value="Rx_N"/>
</dbReference>
<reference evidence="7" key="1">
    <citation type="submission" date="2020-08" db="EMBL/GenBank/DDBJ databases">
        <title>Plant Genome Project.</title>
        <authorList>
            <person name="Zhang R.-G."/>
        </authorList>
    </citation>
    <scope>NUCLEOTIDE SEQUENCE</scope>
    <source>
        <strain evidence="7">WSP0</strain>
        <tissue evidence="7">Leaf</tissue>
    </source>
</reference>
<gene>
    <name evidence="7" type="ORF">RHGRI_035361</name>
</gene>
<evidence type="ECO:0000313" key="8">
    <source>
        <dbReference type="Proteomes" id="UP000823749"/>
    </source>
</evidence>
<comment type="caution">
    <text evidence="7">The sequence shown here is derived from an EMBL/GenBank/DDBJ whole genome shotgun (WGS) entry which is preliminary data.</text>
</comment>
<dbReference type="PANTHER" id="PTHR15140:SF56">
    <property type="entry name" value="NB-ARC DOMAIN-CONTAINING PROTEIN"/>
    <property type="match status" value="1"/>
</dbReference>
<accession>A0AAV6I8Y0</accession>
<dbReference type="GO" id="GO:0006952">
    <property type="term" value="P:defense response"/>
    <property type="evidence" value="ECO:0007669"/>
    <property type="project" value="UniProtKB-KW"/>
</dbReference>
<organism evidence="7 8">
    <name type="scientific">Rhododendron griersonianum</name>
    <dbReference type="NCBI Taxonomy" id="479676"/>
    <lineage>
        <taxon>Eukaryota</taxon>
        <taxon>Viridiplantae</taxon>
        <taxon>Streptophyta</taxon>
        <taxon>Embryophyta</taxon>
        <taxon>Tracheophyta</taxon>
        <taxon>Spermatophyta</taxon>
        <taxon>Magnoliopsida</taxon>
        <taxon>eudicotyledons</taxon>
        <taxon>Gunneridae</taxon>
        <taxon>Pentapetalae</taxon>
        <taxon>asterids</taxon>
        <taxon>Ericales</taxon>
        <taxon>Ericaceae</taxon>
        <taxon>Ericoideae</taxon>
        <taxon>Rhodoreae</taxon>
        <taxon>Rhododendron</taxon>
    </lineage>
</organism>
<evidence type="ECO:0000313" key="7">
    <source>
        <dbReference type="EMBL" id="KAG5523529.1"/>
    </source>
</evidence>
<dbReference type="Gene3D" id="3.80.10.10">
    <property type="entry name" value="Ribonuclease Inhibitor"/>
    <property type="match status" value="1"/>
</dbReference>
<evidence type="ECO:0008006" key="9">
    <source>
        <dbReference type="Google" id="ProtNLM"/>
    </source>
</evidence>
<keyword evidence="2" id="KW-0547">Nucleotide-binding</keyword>
<feature type="domain" description="Disease resistance N-terminal" evidence="5">
    <location>
        <begin position="5"/>
        <end position="94"/>
    </location>
</feature>
<dbReference type="Pfam" id="PF18052">
    <property type="entry name" value="Rx_N"/>
    <property type="match status" value="1"/>
</dbReference>
<dbReference type="PANTHER" id="PTHR15140">
    <property type="entry name" value="TUBULIN-SPECIFIC CHAPERONE E"/>
    <property type="match status" value="1"/>
</dbReference>
<dbReference type="AlphaFoldDB" id="A0AAV6I8Y0"/>
<dbReference type="CDD" id="cd14798">
    <property type="entry name" value="RX-CC_like"/>
    <property type="match status" value="1"/>
</dbReference>
<keyword evidence="3" id="KW-0611">Plant defense</keyword>
<keyword evidence="1" id="KW-0677">Repeat</keyword>
<dbReference type="Pfam" id="PF23598">
    <property type="entry name" value="LRR_14"/>
    <property type="match status" value="1"/>
</dbReference>
<evidence type="ECO:0000256" key="1">
    <source>
        <dbReference type="ARBA" id="ARBA00022737"/>
    </source>
</evidence>
<dbReference type="EMBL" id="JACTNZ010000012">
    <property type="protein sequence ID" value="KAG5523529.1"/>
    <property type="molecule type" value="Genomic_DNA"/>
</dbReference>
<protein>
    <recommendedName>
        <fullName evidence="9">Rx N-terminal domain-containing protein</fullName>
    </recommendedName>
</protein>
<dbReference type="InterPro" id="IPR038005">
    <property type="entry name" value="RX-like_CC"/>
</dbReference>
<evidence type="ECO:0000256" key="3">
    <source>
        <dbReference type="ARBA" id="ARBA00022821"/>
    </source>
</evidence>
<proteinExistence type="predicted"/>
<feature type="domain" description="Disease resistance R13L4/SHOC-2-like LRR" evidence="6">
    <location>
        <begin position="170"/>
        <end position="466"/>
    </location>
</feature>
<dbReference type="Gene3D" id="1.20.5.4130">
    <property type="match status" value="1"/>
</dbReference>
<dbReference type="InterPro" id="IPR032675">
    <property type="entry name" value="LRR_dom_sf"/>
</dbReference>
<dbReference type="SUPFAM" id="SSF52058">
    <property type="entry name" value="L domain-like"/>
    <property type="match status" value="1"/>
</dbReference>
<dbReference type="InterPro" id="IPR055414">
    <property type="entry name" value="LRR_R13L4/SHOC2-like"/>
</dbReference>
<name>A0AAV6I8Y0_9ERIC</name>
<evidence type="ECO:0000256" key="4">
    <source>
        <dbReference type="ARBA" id="ARBA00022840"/>
    </source>
</evidence>
<evidence type="ECO:0000259" key="5">
    <source>
        <dbReference type="Pfam" id="PF18052"/>
    </source>
</evidence>